<feature type="domain" description="EGF-like" evidence="5">
    <location>
        <begin position="78"/>
        <end position="113"/>
    </location>
</feature>
<sequence>MNGASCSPDEGTCECAPGFRGTNCQRICSPGYFGHRCSQTCPQCVHSNGPCHHIMGQCDCLPGFRGTLCNEVCPGGRFGKHCAWSCSCTNNGTCNPIDGSCQCYPGWIGSDCSQPCPPGHWGPNCIHTCNCHNGAHCSAYDGECKCSAGWTGLFCTQRCPLGFHGKDCSQTCWCQNGADCDHISGKCSCRSGFMGQNCEQKCPHRSYGYGCRQLCDCLNNSTCDHMMGTCYCSPGWKGVRCDQVGVVVVGNLNSLTSTAMHVDTYQIGAITGIIVLVLLVLLLLVLLIIYKKKQKGKASTMPAVYAPAVRVTADYTTADAHSPTSEVHPSNYFSNPSYHTLPQCISPSHISGGLYGQANYSHLFANMKPVDHLGGHTSTLPADWNQGDCFSELGACGVSRPYMGDPLRDVLQATAYHGSSISLSSSENPYATIKDPPLPNSKNSECGYMEMKSPRRDSAYAEISNSSPAGMSMKLN</sequence>
<dbReference type="AlphaFoldDB" id="A0A1A8MW77"/>
<dbReference type="PROSITE" id="PS00022">
    <property type="entry name" value="EGF_1"/>
    <property type="match status" value="6"/>
</dbReference>
<feature type="region of interest" description="Disordered" evidence="3">
    <location>
        <begin position="421"/>
        <end position="476"/>
    </location>
</feature>
<feature type="compositionally biased region" description="Polar residues" evidence="3">
    <location>
        <begin position="463"/>
        <end position="476"/>
    </location>
</feature>
<proteinExistence type="predicted"/>
<evidence type="ECO:0000256" key="4">
    <source>
        <dbReference type="SAM" id="Phobius"/>
    </source>
</evidence>
<evidence type="ECO:0000313" key="6">
    <source>
        <dbReference type="EMBL" id="SBR61140.1"/>
    </source>
</evidence>
<keyword evidence="2" id="KW-1015">Disulfide bond</keyword>
<dbReference type="InterPro" id="IPR042635">
    <property type="entry name" value="MEGF10/SREC1/2-like"/>
</dbReference>
<evidence type="ECO:0000256" key="3">
    <source>
        <dbReference type="SAM" id="MobiDB-lite"/>
    </source>
</evidence>
<protein>
    <submittedName>
        <fullName evidence="6">Multiple EGF-like-domains 10</fullName>
    </submittedName>
</protein>
<feature type="disulfide bond" evidence="2">
    <location>
        <begin position="15"/>
        <end position="24"/>
    </location>
</feature>
<feature type="disulfide bond" evidence="2">
    <location>
        <begin position="103"/>
        <end position="112"/>
    </location>
</feature>
<dbReference type="SMART" id="SM00180">
    <property type="entry name" value="EGF_Lam"/>
    <property type="match status" value="4"/>
</dbReference>
<organism evidence="6">
    <name type="scientific">Nothobranchius pienaari</name>
    <dbReference type="NCBI Taxonomy" id="704102"/>
    <lineage>
        <taxon>Eukaryota</taxon>
        <taxon>Metazoa</taxon>
        <taxon>Chordata</taxon>
        <taxon>Craniata</taxon>
        <taxon>Vertebrata</taxon>
        <taxon>Euteleostomi</taxon>
        <taxon>Actinopterygii</taxon>
        <taxon>Neopterygii</taxon>
        <taxon>Teleostei</taxon>
        <taxon>Neoteleostei</taxon>
        <taxon>Acanthomorphata</taxon>
        <taxon>Ovalentaria</taxon>
        <taxon>Atherinomorphae</taxon>
        <taxon>Cyprinodontiformes</taxon>
        <taxon>Nothobranchiidae</taxon>
        <taxon>Nothobranchius</taxon>
    </lineage>
</organism>
<dbReference type="GO" id="GO:0005044">
    <property type="term" value="F:scavenger receptor activity"/>
    <property type="evidence" value="ECO:0007669"/>
    <property type="project" value="InterPro"/>
</dbReference>
<comment type="caution">
    <text evidence="2">Lacks conserved residue(s) required for the propagation of feature annotation.</text>
</comment>
<evidence type="ECO:0000259" key="5">
    <source>
        <dbReference type="PROSITE" id="PS50026"/>
    </source>
</evidence>
<gene>
    <name evidence="6" type="primary">MEGF10</name>
</gene>
<feature type="domain" description="EGF-like" evidence="5">
    <location>
        <begin position="1"/>
        <end position="25"/>
    </location>
</feature>
<evidence type="ECO:0000256" key="1">
    <source>
        <dbReference type="ARBA" id="ARBA00022536"/>
    </source>
</evidence>
<keyword evidence="4" id="KW-1133">Transmembrane helix</keyword>
<reference evidence="6" key="2">
    <citation type="submission" date="2016-06" db="EMBL/GenBank/DDBJ databases">
        <title>The genome of a short-lived fish provides insights into sex chromosome evolution and the genetic control of aging.</title>
        <authorList>
            <person name="Reichwald K."/>
            <person name="Felder M."/>
            <person name="Petzold A."/>
            <person name="Koch P."/>
            <person name="Groth M."/>
            <person name="Platzer M."/>
        </authorList>
    </citation>
    <scope>NUCLEOTIDE SEQUENCE</scope>
    <source>
        <tissue evidence="6">Brain</tissue>
    </source>
</reference>
<dbReference type="EMBL" id="HAEF01019981">
    <property type="protein sequence ID" value="SBR61140.1"/>
    <property type="molecule type" value="Transcribed_RNA"/>
</dbReference>
<dbReference type="SMART" id="SM00181">
    <property type="entry name" value="EGF"/>
    <property type="match status" value="6"/>
</dbReference>
<feature type="transmembrane region" description="Helical" evidence="4">
    <location>
        <begin position="267"/>
        <end position="290"/>
    </location>
</feature>
<dbReference type="FunFam" id="2.170.300.10:FF:000005">
    <property type="entry name" value="multiple epidermal growth factor-like domains protein 11"/>
    <property type="match status" value="1"/>
</dbReference>
<reference evidence="6" key="1">
    <citation type="submission" date="2016-05" db="EMBL/GenBank/DDBJ databases">
        <authorList>
            <person name="Lavstsen T."/>
            <person name="Jespersen J.S."/>
        </authorList>
    </citation>
    <scope>NUCLEOTIDE SEQUENCE</scope>
    <source>
        <tissue evidence="6">Brain</tissue>
    </source>
</reference>
<dbReference type="PRINTS" id="PR00011">
    <property type="entry name" value="EGFLAMININ"/>
</dbReference>
<dbReference type="PANTHER" id="PTHR24043">
    <property type="entry name" value="SCAVENGER RECEPTOR CLASS F"/>
    <property type="match status" value="1"/>
</dbReference>
<dbReference type="GO" id="GO:0007157">
    <property type="term" value="P:heterophilic cell-cell adhesion via plasma membrane cell adhesion molecules"/>
    <property type="evidence" value="ECO:0007669"/>
    <property type="project" value="TreeGrafter"/>
</dbReference>
<keyword evidence="1 2" id="KW-0245">EGF-like domain</keyword>
<feature type="disulfide bond" evidence="2">
    <location>
        <begin position="189"/>
        <end position="198"/>
    </location>
</feature>
<dbReference type="PROSITE" id="PS50026">
    <property type="entry name" value="EGF_3"/>
    <property type="match status" value="3"/>
</dbReference>
<dbReference type="PROSITE" id="PS01186">
    <property type="entry name" value="EGF_2"/>
    <property type="match status" value="1"/>
</dbReference>
<dbReference type="InterPro" id="IPR002049">
    <property type="entry name" value="LE_dom"/>
</dbReference>
<keyword evidence="4" id="KW-0472">Membrane</keyword>
<name>A0A1A8MW77_9TELE</name>
<keyword evidence="4" id="KW-0812">Transmembrane</keyword>
<accession>A0A1A8MW77</accession>
<dbReference type="Gene3D" id="2.170.300.10">
    <property type="entry name" value="Tie2 ligand-binding domain superfamily"/>
    <property type="match status" value="2"/>
</dbReference>
<feature type="domain" description="EGF-like" evidence="5">
    <location>
        <begin position="164"/>
        <end position="199"/>
    </location>
</feature>
<evidence type="ECO:0000256" key="2">
    <source>
        <dbReference type="PROSITE-ProRule" id="PRU00076"/>
    </source>
</evidence>
<dbReference type="Pfam" id="PF00053">
    <property type="entry name" value="EGF_laminin"/>
    <property type="match status" value="3"/>
</dbReference>
<dbReference type="PANTHER" id="PTHR24043:SF11">
    <property type="entry name" value="MULTIPLE EPIDERMAL GROWTH FACTOR-LIKE DOMAINS PROTEIN 10"/>
    <property type="match status" value="1"/>
</dbReference>
<dbReference type="InterPro" id="IPR000742">
    <property type="entry name" value="EGF"/>
</dbReference>